<dbReference type="InterPro" id="IPR002744">
    <property type="entry name" value="MIP18-like"/>
</dbReference>
<dbReference type="InterPro" id="IPR044304">
    <property type="entry name" value="NUBPL-like"/>
</dbReference>
<evidence type="ECO:0000259" key="9">
    <source>
        <dbReference type="Pfam" id="PF01883"/>
    </source>
</evidence>
<organism evidence="10 11">
    <name type="scientific">Acidilutibacter cellobiosedens</name>
    <dbReference type="NCBI Taxonomy" id="2507161"/>
    <lineage>
        <taxon>Bacteria</taxon>
        <taxon>Bacillati</taxon>
        <taxon>Bacillota</taxon>
        <taxon>Tissierellia</taxon>
        <taxon>Tissierellales</taxon>
        <taxon>Acidilutibacteraceae</taxon>
        <taxon>Acidilutibacter</taxon>
    </lineage>
</organism>
<evidence type="ECO:0000256" key="3">
    <source>
        <dbReference type="ARBA" id="ARBA00022723"/>
    </source>
</evidence>
<reference evidence="11" key="1">
    <citation type="submission" date="2019-01" db="EMBL/GenBank/DDBJ databases">
        <title>Draft genomes of a novel of Sporanaerobacter strains.</title>
        <authorList>
            <person name="Ma S."/>
        </authorList>
    </citation>
    <scope>NUCLEOTIDE SEQUENCE [LARGE SCALE GENOMIC DNA]</scope>
    <source>
        <strain evidence="11">NJN-17</strain>
    </source>
</reference>
<dbReference type="GO" id="GO:0051539">
    <property type="term" value="F:4 iron, 4 sulfur cluster binding"/>
    <property type="evidence" value="ECO:0007669"/>
    <property type="project" value="TreeGrafter"/>
</dbReference>
<keyword evidence="6 8" id="KW-0408">Iron</keyword>
<dbReference type="PANTHER" id="PTHR42961">
    <property type="entry name" value="IRON-SULFUR PROTEIN NUBPL"/>
    <property type="match status" value="1"/>
</dbReference>
<feature type="binding site" evidence="8">
    <location>
        <begin position="110"/>
        <end position="117"/>
    </location>
    <ligand>
        <name>ATP</name>
        <dbReference type="ChEBI" id="CHEBI:30616"/>
    </ligand>
</feature>
<keyword evidence="4 8" id="KW-0547">Nucleotide-binding</keyword>
<evidence type="ECO:0000256" key="4">
    <source>
        <dbReference type="ARBA" id="ARBA00022741"/>
    </source>
</evidence>
<dbReference type="Pfam" id="PF01883">
    <property type="entry name" value="FeS_assembly_P"/>
    <property type="match status" value="1"/>
</dbReference>
<dbReference type="PANTHER" id="PTHR42961:SF2">
    <property type="entry name" value="IRON-SULFUR PROTEIN NUBPL"/>
    <property type="match status" value="1"/>
</dbReference>
<dbReference type="GO" id="GO:0016887">
    <property type="term" value="F:ATP hydrolysis activity"/>
    <property type="evidence" value="ECO:0007669"/>
    <property type="project" value="UniProtKB-UniRule"/>
</dbReference>
<dbReference type="Pfam" id="PF10609">
    <property type="entry name" value="ParA"/>
    <property type="match status" value="1"/>
</dbReference>
<evidence type="ECO:0000256" key="6">
    <source>
        <dbReference type="ARBA" id="ARBA00023004"/>
    </source>
</evidence>
<keyword evidence="3 8" id="KW-0479">Metal-binding</keyword>
<comment type="similarity">
    <text evidence="1">In the N-terminal section; belongs to the MIP18 family.</text>
</comment>
<keyword evidence="7 8" id="KW-0411">Iron-sulfur</keyword>
<dbReference type="GO" id="GO:0140663">
    <property type="term" value="F:ATP-dependent FeS chaperone activity"/>
    <property type="evidence" value="ECO:0007669"/>
    <property type="project" value="InterPro"/>
</dbReference>
<accession>A0A410Q995</accession>
<keyword evidence="5 8" id="KW-0067">ATP-binding</keyword>
<dbReference type="Gene3D" id="3.40.50.300">
    <property type="entry name" value="P-loop containing nucleotide triphosphate hydrolases"/>
    <property type="match status" value="1"/>
</dbReference>
<comment type="function">
    <text evidence="8">Binds and transfers iron-sulfur (Fe-S) clusters to target apoproteins. Can hydrolyze ATP.</text>
</comment>
<dbReference type="InterPro" id="IPR034904">
    <property type="entry name" value="FSCA_dom_sf"/>
</dbReference>
<dbReference type="GO" id="GO:0046872">
    <property type="term" value="F:metal ion binding"/>
    <property type="evidence" value="ECO:0007669"/>
    <property type="project" value="UniProtKB-KW"/>
</dbReference>
<comment type="similarity">
    <text evidence="8">Belongs to the Mrp/NBP35 ATP-binding proteins family.</text>
</comment>
<evidence type="ECO:0000256" key="7">
    <source>
        <dbReference type="ARBA" id="ARBA00023014"/>
    </source>
</evidence>
<dbReference type="PROSITE" id="PS01215">
    <property type="entry name" value="MRP"/>
    <property type="match status" value="1"/>
</dbReference>
<dbReference type="SUPFAM" id="SSF52540">
    <property type="entry name" value="P-loop containing nucleoside triphosphate hydrolases"/>
    <property type="match status" value="1"/>
</dbReference>
<feature type="domain" description="MIP18 family-like" evidence="9">
    <location>
        <begin position="5"/>
        <end position="76"/>
    </location>
</feature>
<dbReference type="InterPro" id="IPR027417">
    <property type="entry name" value="P-loop_NTPase"/>
</dbReference>
<dbReference type="AlphaFoldDB" id="A0A410Q995"/>
<protein>
    <recommendedName>
        <fullName evidence="8">Iron-sulfur cluster carrier protein</fullName>
    </recommendedName>
</protein>
<comment type="similarity">
    <text evidence="2">In the C-terminal section; belongs to the Mrp/NBP35 ATP-binding proteins family.</text>
</comment>
<evidence type="ECO:0000256" key="2">
    <source>
        <dbReference type="ARBA" id="ARBA00008205"/>
    </source>
</evidence>
<keyword evidence="11" id="KW-1185">Reference proteome</keyword>
<evidence type="ECO:0000256" key="1">
    <source>
        <dbReference type="ARBA" id="ARBA00007352"/>
    </source>
</evidence>
<dbReference type="GO" id="GO:0005524">
    <property type="term" value="F:ATP binding"/>
    <property type="evidence" value="ECO:0007669"/>
    <property type="project" value="UniProtKB-UniRule"/>
</dbReference>
<dbReference type="HAMAP" id="MF_02040">
    <property type="entry name" value="Mrp_NBP35"/>
    <property type="match status" value="1"/>
</dbReference>
<dbReference type="KEGG" id="spoa:EQM13_02675"/>
<name>A0A410Q995_9FIRM</name>
<evidence type="ECO:0000256" key="5">
    <source>
        <dbReference type="ARBA" id="ARBA00022840"/>
    </source>
</evidence>
<dbReference type="GO" id="GO:0016226">
    <property type="term" value="P:iron-sulfur cluster assembly"/>
    <property type="evidence" value="ECO:0007669"/>
    <property type="project" value="InterPro"/>
</dbReference>
<dbReference type="FunFam" id="3.40.50.300:FF:001119">
    <property type="entry name" value="Iron-sulfur cluster carrier protein"/>
    <property type="match status" value="1"/>
</dbReference>
<dbReference type="Gene3D" id="3.30.300.130">
    <property type="entry name" value="Fe-S cluster assembly (FSCA)"/>
    <property type="match status" value="1"/>
</dbReference>
<proteinExistence type="inferred from homology"/>
<dbReference type="Proteomes" id="UP000287969">
    <property type="component" value="Chromosome"/>
</dbReference>
<dbReference type="InterPro" id="IPR019591">
    <property type="entry name" value="Mrp/NBP35_ATP-bd"/>
</dbReference>
<keyword evidence="8" id="KW-0378">Hydrolase</keyword>
<sequence length="347" mass="38549">MLDKNEIYKALAKVNDPELNRNLAELNMIKEVTEEQGNINVVLSLTVMGCPMKNKIENDVVDELMKLDGAKNVTVKFVEMTNEEKKKLFSDNKKTINDFKNTVILAIGSGKGGVGKSTITANISIALSRLGFKVGVLDADILGYSIPQIMGIKDQRPKVIGENIIIPIEKFGIKIISMGNLVDDEKPLIWRGPILAGIFTQFLNEVSWGKLDFLLLDLPPGTGDIPLSIMQQVNDSKFIIVTTPQITAKDVARRLGYMAQRTNTKILGVIENMSYFVCDKCGEKHYIFGKGEGLNLSKELGVDLLGEVPLLKEIREGSDKGKLPILKYKEVERIYMNIGENIVNHLK</sequence>
<dbReference type="CDD" id="cd02037">
    <property type="entry name" value="Mrp_NBP35"/>
    <property type="match status" value="1"/>
</dbReference>
<dbReference type="SUPFAM" id="SSF117916">
    <property type="entry name" value="Fe-S cluster assembly (FSCA) domain-like"/>
    <property type="match status" value="1"/>
</dbReference>
<evidence type="ECO:0000313" key="10">
    <source>
        <dbReference type="EMBL" id="QAT60557.1"/>
    </source>
</evidence>
<comment type="subunit">
    <text evidence="8">Homodimer.</text>
</comment>
<dbReference type="OrthoDB" id="9809679at2"/>
<dbReference type="EMBL" id="CP035282">
    <property type="protein sequence ID" value="QAT60557.1"/>
    <property type="molecule type" value="Genomic_DNA"/>
</dbReference>
<evidence type="ECO:0000313" key="11">
    <source>
        <dbReference type="Proteomes" id="UP000287969"/>
    </source>
</evidence>
<evidence type="ECO:0000256" key="8">
    <source>
        <dbReference type="HAMAP-Rule" id="MF_02040"/>
    </source>
</evidence>
<dbReference type="InterPro" id="IPR000808">
    <property type="entry name" value="Mrp-like_CS"/>
</dbReference>
<gene>
    <name evidence="10" type="ORF">EQM13_02675</name>
</gene>
<dbReference type="InterPro" id="IPR033756">
    <property type="entry name" value="YlxH/NBP35"/>
</dbReference>